<sequence length="972" mass="110837">MTFTLTLLGTDTQFTPKESKEGYDKAETLSYVSTLIASESDSVQVDNVVRYKNPDVEVIDGPTTLGTEVGDRIARGVLAILEAVSRGETNISIIAHSRGGVEAILVAHELERIQKLLAADQEQTMQNSVCKYTETAMKGSPHKERFGQLNIPGLKEHIKKLNLSIFNIDPVPGGNYMVLTKPTYLAWRDPRYYQVPAIVKKYTQYSYLNERTRCFKGIVPKPVSDQTEFTLESLPGHHGTGSGNLKDQQRRDFPQELRELTVEHVQQLVLLKLIDFLRQNKVNLDLRKARGGPFETILGGLESVFHDDLAFRMALNELYREQYELIMKNKRAYDHFNTTSYAVLGKEQSIQGLLWKVLDQRIVHYQSHNDTFLPSVVPVPSGGKFLNYEHARLYLNQRLGLSTEMSLPDKIRRSVEGLVKICNHARELKNLQAVLNVQQVQAKVEVLPLNTSVIDDKMAHAVNSNSKEGYDLILEALSILVEEVRKPFLMDVPALEGVYKAVEEAFTKLKAPELQDNELAQNILKKLNADLEQVLVLKRGELFNNYNQICTYMKGGKFFDGMIATLNQTLKDLSKSHESTDIEASNLSKQLLLIVQNSTKLKNASVQEKKQWIQLQIEHLGHFEEELQSSASKDICRLVLNTMSEAVEESENYSIPEIMKDLLQVNHKLRRYRDSLKDFRGLYSELPYDQWDQEAEEKQSNLIVKAAEYIVREKLDLEQEIKPIFDNNEDLYHKIANAVYGLGVRHPLSIQLEQLQGQFDQISRKLQSEEVNHLKAVEQLKLKSQKVEELQQALAHQKELNKALQSGTEMTAENHIMSQLIPLTMEYINHLQNKANKLGFEIDMNTTEQLENPEQNETYQAIRKKYLITVELLNILNDKENNPLPSQRIVKFTELLSRKDKELKEHRDPIWIQYAKNCLVGVGIAFSLIIPGLVTLLAVSHYGNKSSPLFFTKSGGEEYIDKLQNTGIKLTV</sequence>
<dbReference type="AlphaFoldDB" id="A0A0W1A2Q2"/>
<evidence type="ECO:0000256" key="1">
    <source>
        <dbReference type="SAM" id="Coils"/>
    </source>
</evidence>
<comment type="caution">
    <text evidence="3">The sequence shown here is derived from an EMBL/GenBank/DDBJ whole genome shotgun (WGS) entry which is preliminary data.</text>
</comment>
<proteinExistence type="predicted"/>
<dbReference type="PATRIC" id="fig|66969.6.peg.2751"/>
<feature type="transmembrane region" description="Helical" evidence="2">
    <location>
        <begin position="919"/>
        <end position="939"/>
    </location>
</feature>
<accession>A0A0W1A2Q2</accession>
<dbReference type="STRING" id="66969.Lwal_2542"/>
<feature type="coiled-coil region" evidence="1">
    <location>
        <begin position="752"/>
        <end position="807"/>
    </location>
</feature>
<keyword evidence="2" id="KW-0812">Transmembrane</keyword>
<evidence type="ECO:0000313" key="4">
    <source>
        <dbReference type="Proteomes" id="UP000054729"/>
    </source>
</evidence>
<keyword evidence="1" id="KW-0175">Coiled coil</keyword>
<dbReference type="RefSeq" id="WP_058481171.1">
    <property type="nucleotide sequence ID" value="NZ_CAAAIQ010000002.1"/>
</dbReference>
<keyword evidence="2" id="KW-0472">Membrane</keyword>
<dbReference type="Proteomes" id="UP000054729">
    <property type="component" value="Unassembled WGS sequence"/>
</dbReference>
<keyword evidence="4" id="KW-1185">Reference proteome</keyword>
<name>A0A0W1A2Q2_9GAMM</name>
<evidence type="ECO:0000313" key="3">
    <source>
        <dbReference type="EMBL" id="KTD75604.1"/>
    </source>
</evidence>
<evidence type="ECO:0000256" key="2">
    <source>
        <dbReference type="SAM" id="Phobius"/>
    </source>
</evidence>
<keyword evidence="2" id="KW-1133">Transmembrane helix</keyword>
<organism evidence="3 4">
    <name type="scientific">Legionella waltersii</name>
    <dbReference type="NCBI Taxonomy" id="66969"/>
    <lineage>
        <taxon>Bacteria</taxon>
        <taxon>Pseudomonadati</taxon>
        <taxon>Pseudomonadota</taxon>
        <taxon>Gammaproteobacteria</taxon>
        <taxon>Legionellales</taxon>
        <taxon>Legionellaceae</taxon>
        <taxon>Legionella</taxon>
    </lineage>
</organism>
<protein>
    <submittedName>
        <fullName evidence="3">Uncharacterized protein</fullName>
    </submittedName>
</protein>
<gene>
    <name evidence="3" type="ORF">Lwal_2542</name>
</gene>
<dbReference type="OrthoDB" id="5651329at2"/>
<reference evidence="3 4" key="1">
    <citation type="submission" date="2015-11" db="EMBL/GenBank/DDBJ databases">
        <title>Genomic analysis of 38 Legionella species identifies large and diverse effector repertoires.</title>
        <authorList>
            <person name="Burstein D."/>
            <person name="Amaro F."/>
            <person name="Zusman T."/>
            <person name="Lifshitz Z."/>
            <person name="Cohen O."/>
            <person name="Gilbert J.A."/>
            <person name="Pupko T."/>
            <person name="Shuman H.A."/>
            <person name="Segal G."/>
        </authorList>
    </citation>
    <scope>NUCLEOTIDE SEQUENCE [LARGE SCALE GENOMIC DNA]</scope>
    <source>
        <strain evidence="3 4">ATCC 51914</strain>
    </source>
</reference>
<dbReference type="EMBL" id="LNZB01000056">
    <property type="protein sequence ID" value="KTD75604.1"/>
    <property type="molecule type" value="Genomic_DNA"/>
</dbReference>